<keyword evidence="2" id="KW-0560">Oxidoreductase</keyword>
<dbReference type="CDD" id="cd08249">
    <property type="entry name" value="enoyl_reductase_like"/>
    <property type="match status" value="1"/>
</dbReference>
<feature type="domain" description="Enoyl reductase (ER)" evidence="3">
    <location>
        <begin position="27"/>
        <end position="303"/>
    </location>
</feature>
<evidence type="ECO:0000256" key="2">
    <source>
        <dbReference type="ARBA" id="ARBA00023002"/>
    </source>
</evidence>
<evidence type="ECO:0000256" key="1">
    <source>
        <dbReference type="ARBA" id="ARBA00008072"/>
    </source>
</evidence>
<dbReference type="Proteomes" id="UP000738349">
    <property type="component" value="Unassembled WGS sequence"/>
</dbReference>
<proteinExistence type="inferred from homology"/>
<dbReference type="InterPro" id="IPR047122">
    <property type="entry name" value="Trans-enoyl_RdTase-like"/>
</dbReference>
<dbReference type="InterPro" id="IPR013149">
    <property type="entry name" value="ADH-like_C"/>
</dbReference>
<keyword evidence="5" id="KW-1185">Reference proteome</keyword>
<dbReference type="OrthoDB" id="9992527at2759"/>
<accession>A0A9P9IFT3</accession>
<dbReference type="PANTHER" id="PTHR45348:SF7">
    <property type="entry name" value="ZINC BINDING OXIDOREDUCTASE, PUTATIVE-RELATED"/>
    <property type="match status" value="1"/>
</dbReference>
<dbReference type="GO" id="GO:0016651">
    <property type="term" value="F:oxidoreductase activity, acting on NAD(P)H"/>
    <property type="evidence" value="ECO:0007669"/>
    <property type="project" value="InterPro"/>
</dbReference>
<dbReference type="Pfam" id="PF00107">
    <property type="entry name" value="ADH_zinc_N"/>
    <property type="match status" value="1"/>
</dbReference>
<reference evidence="4" key="1">
    <citation type="journal article" date="2021" name="Nat. Commun.">
        <title>Genetic determinants of endophytism in the Arabidopsis root mycobiome.</title>
        <authorList>
            <person name="Mesny F."/>
            <person name="Miyauchi S."/>
            <person name="Thiergart T."/>
            <person name="Pickel B."/>
            <person name="Atanasova L."/>
            <person name="Karlsson M."/>
            <person name="Huettel B."/>
            <person name="Barry K.W."/>
            <person name="Haridas S."/>
            <person name="Chen C."/>
            <person name="Bauer D."/>
            <person name="Andreopoulos W."/>
            <person name="Pangilinan J."/>
            <person name="LaButti K."/>
            <person name="Riley R."/>
            <person name="Lipzen A."/>
            <person name="Clum A."/>
            <person name="Drula E."/>
            <person name="Henrissat B."/>
            <person name="Kohler A."/>
            <person name="Grigoriev I.V."/>
            <person name="Martin F.M."/>
            <person name="Hacquard S."/>
        </authorList>
    </citation>
    <scope>NUCLEOTIDE SEQUENCE</scope>
    <source>
        <strain evidence="4">MPI-CAGE-AT-0147</strain>
    </source>
</reference>
<dbReference type="AlphaFoldDB" id="A0A9P9IFT3"/>
<comment type="similarity">
    <text evidence="1">Belongs to the zinc-containing alcohol dehydrogenase family.</text>
</comment>
<dbReference type="PANTHER" id="PTHR45348">
    <property type="entry name" value="HYPOTHETICAL OXIDOREDUCTASE (EUROFUNG)"/>
    <property type="match status" value="1"/>
</dbReference>
<gene>
    <name evidence="4" type="ORF">EDB81DRAFT_848102</name>
</gene>
<sequence>MKALVSKPHLLSRVAALTLGKTIGGPGADFIDIPEPAISPDEVLVKVVKVGSKAAKSWSVGDRIADAVHGGLFPDRGAFAEYLKTDSDLAWKTPADVDDTVAATFDISAVTAMQALNFRLGLPYPDEEKATQQQHPAPVIFLYAGSTSAGLFTIQIAKLAGYTVVTTASPRSTDLVKSYGADAVFNYQDPEVADAIIKQYPDVSLAVDCFSEGKPFAVCDAYPGIEHELIMSYTLFGPPFLWLPPVGPEFPALPDDRKALARSYASLPQLVRYKTLRPPPISLEEGGWDGILAGLDKLRSGKM</sequence>
<dbReference type="InterPro" id="IPR020843">
    <property type="entry name" value="ER"/>
</dbReference>
<organism evidence="4 5">
    <name type="scientific">Dactylonectria macrodidyma</name>
    <dbReference type="NCBI Taxonomy" id="307937"/>
    <lineage>
        <taxon>Eukaryota</taxon>
        <taxon>Fungi</taxon>
        <taxon>Dikarya</taxon>
        <taxon>Ascomycota</taxon>
        <taxon>Pezizomycotina</taxon>
        <taxon>Sordariomycetes</taxon>
        <taxon>Hypocreomycetidae</taxon>
        <taxon>Hypocreales</taxon>
        <taxon>Nectriaceae</taxon>
        <taxon>Dactylonectria</taxon>
    </lineage>
</organism>
<dbReference type="SUPFAM" id="SSF50129">
    <property type="entry name" value="GroES-like"/>
    <property type="match status" value="1"/>
</dbReference>
<evidence type="ECO:0000259" key="3">
    <source>
        <dbReference type="SMART" id="SM00829"/>
    </source>
</evidence>
<dbReference type="EMBL" id="JAGMUV010000027">
    <property type="protein sequence ID" value="KAH7118367.1"/>
    <property type="molecule type" value="Genomic_DNA"/>
</dbReference>
<evidence type="ECO:0000313" key="5">
    <source>
        <dbReference type="Proteomes" id="UP000738349"/>
    </source>
</evidence>
<name>A0A9P9IFT3_9HYPO</name>
<protein>
    <recommendedName>
        <fullName evidence="3">Enoyl reductase (ER) domain-containing protein</fullName>
    </recommendedName>
</protein>
<dbReference type="InterPro" id="IPR036291">
    <property type="entry name" value="NAD(P)-bd_dom_sf"/>
</dbReference>
<dbReference type="SMART" id="SM00829">
    <property type="entry name" value="PKS_ER"/>
    <property type="match status" value="1"/>
</dbReference>
<dbReference type="Gene3D" id="3.90.180.10">
    <property type="entry name" value="Medium-chain alcohol dehydrogenases, catalytic domain"/>
    <property type="match status" value="1"/>
</dbReference>
<evidence type="ECO:0000313" key="4">
    <source>
        <dbReference type="EMBL" id="KAH7118367.1"/>
    </source>
</evidence>
<dbReference type="SUPFAM" id="SSF51735">
    <property type="entry name" value="NAD(P)-binding Rossmann-fold domains"/>
    <property type="match status" value="1"/>
</dbReference>
<comment type="caution">
    <text evidence="4">The sequence shown here is derived from an EMBL/GenBank/DDBJ whole genome shotgun (WGS) entry which is preliminary data.</text>
</comment>
<dbReference type="Gene3D" id="3.40.50.720">
    <property type="entry name" value="NAD(P)-binding Rossmann-like Domain"/>
    <property type="match status" value="1"/>
</dbReference>
<dbReference type="InterPro" id="IPR011032">
    <property type="entry name" value="GroES-like_sf"/>
</dbReference>